<dbReference type="Pfam" id="PF01471">
    <property type="entry name" value="PG_binding_1"/>
    <property type="match status" value="1"/>
</dbReference>
<dbReference type="NCBIfam" id="TIGR02283">
    <property type="entry name" value="MltB_2"/>
    <property type="match status" value="1"/>
</dbReference>
<keyword evidence="1" id="KW-0732">Signal</keyword>
<dbReference type="SUPFAM" id="SSF47090">
    <property type="entry name" value="PGBD-like"/>
    <property type="match status" value="1"/>
</dbReference>
<dbReference type="InterPro" id="IPR031304">
    <property type="entry name" value="SLT_2"/>
</dbReference>
<dbReference type="InterPro" id="IPR036365">
    <property type="entry name" value="PGBD-like_sf"/>
</dbReference>
<evidence type="ECO:0000256" key="1">
    <source>
        <dbReference type="SAM" id="SignalP"/>
    </source>
</evidence>
<reference evidence="4 5" key="1">
    <citation type="submission" date="2019-03" db="EMBL/GenBank/DDBJ databases">
        <title>Genomic Encyclopedia of Type Strains, Phase IV (KMG-IV): sequencing the most valuable type-strain genomes for metagenomic binning, comparative biology and taxonomic classification.</title>
        <authorList>
            <person name="Goeker M."/>
        </authorList>
    </citation>
    <scope>NUCLEOTIDE SEQUENCE [LARGE SCALE GENOMIC DNA]</scope>
    <source>
        <strain evidence="4 5">DSM 23344</strain>
    </source>
</reference>
<sequence>MKPFALRRYFAAMLPLAALATVQPTAAASDFSACLTSLQTQARDAGVSETILREVVPGLQQQERVISLDRSQPEFLQTFAEYLALRVTPERVERGRALLAEHQSFLLDLQQQYGVPPQYLVAFWGLETNYGGYLGRMPTLDSLATLACDARRSEFFSSEFIAALQLMQRESLQPDDMQGSWAGAVGHTQFMPSSYLRYAVDGDGDGRIDLWRSRQDALASGANYLQSLGWEPGLRWGREVRLPADFPFQLAGRRDQRRPLSEWAGHGVARSDGGRLPDVAVDAALLVPAGHLGPAFLIYRNFDVIMRWNRSELYAIAVGHLADRIAGGGGLQDGALSQKPLRKTDIELAQKTLNALGYDAGPVDGVLGSATRSALREFQLANNMTADGYPNPSTLEVIATHDSR</sequence>
<dbReference type="PANTHER" id="PTHR30163">
    <property type="entry name" value="MEMBRANE-BOUND LYTIC MUREIN TRANSGLYCOSYLASE B"/>
    <property type="match status" value="1"/>
</dbReference>
<protein>
    <submittedName>
        <fullName evidence="4">Membrane-bound lytic murein transglycosylase B</fullName>
    </submittedName>
</protein>
<comment type="caution">
    <text evidence="4">The sequence shown here is derived from an EMBL/GenBank/DDBJ whole genome shotgun (WGS) entry which is preliminary data.</text>
</comment>
<dbReference type="AlphaFoldDB" id="A0A4R2LGG1"/>
<proteinExistence type="predicted"/>
<dbReference type="Gene3D" id="1.10.530.10">
    <property type="match status" value="1"/>
</dbReference>
<name>A0A4R2LGG1_9GAMM</name>
<dbReference type="GO" id="GO:0008933">
    <property type="term" value="F:peptidoglycan lytic transglycosylase activity"/>
    <property type="evidence" value="ECO:0007669"/>
    <property type="project" value="TreeGrafter"/>
</dbReference>
<accession>A0A4R2LGG1</accession>
<dbReference type="InterPro" id="IPR043426">
    <property type="entry name" value="MltB-like"/>
</dbReference>
<feature type="domain" description="Transglycosylase SLT" evidence="3">
    <location>
        <begin position="31"/>
        <end position="323"/>
    </location>
</feature>
<evidence type="ECO:0000259" key="3">
    <source>
        <dbReference type="Pfam" id="PF13406"/>
    </source>
</evidence>
<dbReference type="InterPro" id="IPR023346">
    <property type="entry name" value="Lysozyme-like_dom_sf"/>
</dbReference>
<dbReference type="InterPro" id="IPR002477">
    <property type="entry name" value="Peptidoglycan-bd-like"/>
</dbReference>
<dbReference type="Proteomes" id="UP000294980">
    <property type="component" value="Unassembled WGS sequence"/>
</dbReference>
<dbReference type="SUPFAM" id="SSF53955">
    <property type="entry name" value="Lysozyme-like"/>
    <property type="match status" value="1"/>
</dbReference>
<evidence type="ECO:0000313" key="5">
    <source>
        <dbReference type="Proteomes" id="UP000294980"/>
    </source>
</evidence>
<dbReference type="PANTHER" id="PTHR30163:SF8">
    <property type="entry name" value="LYTIC MUREIN TRANSGLYCOSYLASE"/>
    <property type="match status" value="1"/>
</dbReference>
<gene>
    <name evidence="4" type="ORF">EV688_101212</name>
</gene>
<dbReference type="Gene3D" id="1.10.101.10">
    <property type="entry name" value="PGBD-like superfamily/PGBD"/>
    <property type="match status" value="1"/>
</dbReference>
<dbReference type="FunFam" id="1.10.8.350:FF:000001">
    <property type="entry name" value="Lytic murein transglycosylase B"/>
    <property type="match status" value="1"/>
</dbReference>
<dbReference type="CDD" id="cd13399">
    <property type="entry name" value="Slt35-like"/>
    <property type="match status" value="1"/>
</dbReference>
<dbReference type="GO" id="GO:0009253">
    <property type="term" value="P:peptidoglycan catabolic process"/>
    <property type="evidence" value="ECO:0007669"/>
    <property type="project" value="TreeGrafter"/>
</dbReference>
<dbReference type="Pfam" id="PF13406">
    <property type="entry name" value="SLT_2"/>
    <property type="match status" value="1"/>
</dbReference>
<keyword evidence="5" id="KW-1185">Reference proteome</keyword>
<evidence type="ECO:0000259" key="2">
    <source>
        <dbReference type="Pfam" id="PF01471"/>
    </source>
</evidence>
<dbReference type="RefSeq" id="WP_240624290.1">
    <property type="nucleotide sequence ID" value="NZ_QQSW01000006.1"/>
</dbReference>
<feature type="signal peptide" evidence="1">
    <location>
        <begin position="1"/>
        <end position="20"/>
    </location>
</feature>
<dbReference type="InterPro" id="IPR011970">
    <property type="entry name" value="MltB_2"/>
</dbReference>
<feature type="domain" description="Peptidoglycan binding-like" evidence="2">
    <location>
        <begin position="344"/>
        <end position="397"/>
    </location>
</feature>
<dbReference type="InterPro" id="IPR036366">
    <property type="entry name" value="PGBDSf"/>
</dbReference>
<evidence type="ECO:0000313" key="4">
    <source>
        <dbReference type="EMBL" id="TCO78395.1"/>
    </source>
</evidence>
<feature type="chain" id="PRO_5020697056" evidence="1">
    <location>
        <begin position="21"/>
        <end position="404"/>
    </location>
</feature>
<organism evidence="4 5">
    <name type="scientific">Chromatocurvus halotolerans</name>
    <dbReference type="NCBI Taxonomy" id="1132028"/>
    <lineage>
        <taxon>Bacteria</taxon>
        <taxon>Pseudomonadati</taxon>
        <taxon>Pseudomonadota</taxon>
        <taxon>Gammaproteobacteria</taxon>
        <taxon>Cellvibrionales</taxon>
        <taxon>Halieaceae</taxon>
        <taxon>Chromatocurvus</taxon>
    </lineage>
</organism>
<dbReference type="Gene3D" id="1.10.8.350">
    <property type="entry name" value="Bacterial muramidase"/>
    <property type="match status" value="1"/>
</dbReference>
<dbReference type="EMBL" id="SLWX01000001">
    <property type="protein sequence ID" value="TCO78395.1"/>
    <property type="molecule type" value="Genomic_DNA"/>
</dbReference>